<dbReference type="Proteomes" id="UP000823638">
    <property type="component" value="Unassembled WGS sequence"/>
</dbReference>
<dbReference type="GO" id="GO:1990169">
    <property type="term" value="P:stress response to copper ion"/>
    <property type="evidence" value="ECO:0007669"/>
    <property type="project" value="TreeGrafter"/>
</dbReference>
<dbReference type="EMBL" id="JADIMM010000085">
    <property type="protein sequence ID" value="MBO8458062.1"/>
    <property type="molecule type" value="Genomic_DNA"/>
</dbReference>
<dbReference type="GO" id="GO:0046870">
    <property type="term" value="F:cadmium ion binding"/>
    <property type="evidence" value="ECO:0007669"/>
    <property type="project" value="TreeGrafter"/>
</dbReference>
<evidence type="ECO:0000259" key="2">
    <source>
        <dbReference type="PROSITE" id="PS50151"/>
    </source>
</evidence>
<evidence type="ECO:0000256" key="1">
    <source>
        <dbReference type="ARBA" id="ARBA00023236"/>
    </source>
</evidence>
<dbReference type="InterPro" id="IPR025542">
    <property type="entry name" value="YacH"/>
</dbReference>
<dbReference type="SUPFAM" id="SSF46600">
    <property type="entry name" value="C-terminal UvrC-binding domain of UvrB"/>
    <property type="match status" value="1"/>
</dbReference>
<dbReference type="PANTHER" id="PTHR38430">
    <property type="entry name" value="PROTEIN-ARGININE KINASE ACTIVATOR PROTEIN"/>
    <property type="match status" value="1"/>
</dbReference>
<keyword evidence="1" id="KW-0742">SOS response</keyword>
<dbReference type="InterPro" id="IPR001943">
    <property type="entry name" value="UVR_dom"/>
</dbReference>
<name>A0A9D9HPX0_9SPIR</name>
<organism evidence="3 4">
    <name type="scientific">Candidatus Gallitreponema excrementavium</name>
    <dbReference type="NCBI Taxonomy" id="2840840"/>
    <lineage>
        <taxon>Bacteria</taxon>
        <taxon>Pseudomonadati</taxon>
        <taxon>Spirochaetota</taxon>
        <taxon>Spirochaetia</taxon>
        <taxon>Spirochaetales</taxon>
        <taxon>Candidatus Gallitreponema</taxon>
    </lineage>
</organism>
<dbReference type="AlphaFoldDB" id="A0A9D9HPX0"/>
<reference evidence="3" key="2">
    <citation type="journal article" date="2021" name="PeerJ">
        <title>Extensive microbial diversity within the chicken gut microbiome revealed by metagenomics and culture.</title>
        <authorList>
            <person name="Gilroy R."/>
            <person name="Ravi A."/>
            <person name="Getino M."/>
            <person name="Pursley I."/>
            <person name="Horton D.L."/>
            <person name="Alikhan N.F."/>
            <person name="Baker D."/>
            <person name="Gharbi K."/>
            <person name="Hall N."/>
            <person name="Watson M."/>
            <person name="Adriaenssens E.M."/>
            <person name="Foster-Nyarko E."/>
            <person name="Jarju S."/>
            <person name="Secka A."/>
            <person name="Antonio M."/>
            <person name="Oren A."/>
            <person name="Chaudhuri R.R."/>
            <person name="La Ragione R."/>
            <person name="Hildebrand F."/>
            <person name="Pallen M.J."/>
        </authorList>
    </citation>
    <scope>NUCLEOTIDE SEQUENCE</scope>
    <source>
        <strain evidence="3">10532</strain>
    </source>
</reference>
<protein>
    <submittedName>
        <fullName evidence="3">UvrB/UvrC motif-containing protein</fullName>
    </submittedName>
</protein>
<gene>
    <name evidence="3" type="ORF">IAA81_07525</name>
</gene>
<dbReference type="PROSITE" id="PS50151">
    <property type="entry name" value="UVR"/>
    <property type="match status" value="1"/>
</dbReference>
<dbReference type="GO" id="GO:1990170">
    <property type="term" value="P:stress response to cadmium ion"/>
    <property type="evidence" value="ECO:0007669"/>
    <property type="project" value="TreeGrafter"/>
</dbReference>
<dbReference type="PANTHER" id="PTHR38430:SF1">
    <property type="entry name" value="PROTEIN-ARGININE KINASE ACTIVATOR PROTEIN"/>
    <property type="match status" value="1"/>
</dbReference>
<sequence>MKCDICKVREAVFFVQEVNKDTSIELHYCEECALKKGLLINKNSSQNTIKTVMAKIADNFEKNNNSVRLCRFCGTTESSVIKTGKVGCSYCYNVFANLIRKDSMDNKKIRVNGNGNTATPLDSNTDIQDIKDTVLTGKIEILQKRLEEAVNTENYEEAAVLRDKINELKKNNL</sequence>
<dbReference type="GO" id="GO:0008270">
    <property type="term" value="F:zinc ion binding"/>
    <property type="evidence" value="ECO:0007669"/>
    <property type="project" value="TreeGrafter"/>
</dbReference>
<dbReference type="GO" id="GO:0009432">
    <property type="term" value="P:SOS response"/>
    <property type="evidence" value="ECO:0007669"/>
    <property type="project" value="UniProtKB-KW"/>
</dbReference>
<accession>A0A9D9HPX0</accession>
<dbReference type="InterPro" id="IPR036876">
    <property type="entry name" value="UVR_dom_sf"/>
</dbReference>
<reference evidence="3" key="1">
    <citation type="submission" date="2020-10" db="EMBL/GenBank/DDBJ databases">
        <authorList>
            <person name="Gilroy R."/>
        </authorList>
    </citation>
    <scope>NUCLEOTIDE SEQUENCE</scope>
    <source>
        <strain evidence="3">10532</strain>
    </source>
</reference>
<dbReference type="Gene3D" id="4.10.860.10">
    <property type="entry name" value="UVR domain"/>
    <property type="match status" value="1"/>
</dbReference>
<feature type="domain" description="UVR" evidence="2">
    <location>
        <begin position="136"/>
        <end position="171"/>
    </location>
</feature>
<dbReference type="PIRSF" id="PIRSF015034">
    <property type="entry name" value="YacH"/>
    <property type="match status" value="1"/>
</dbReference>
<evidence type="ECO:0000313" key="4">
    <source>
        <dbReference type="Proteomes" id="UP000823638"/>
    </source>
</evidence>
<proteinExistence type="predicted"/>
<dbReference type="Pfam" id="PF02151">
    <property type="entry name" value="UVR"/>
    <property type="match status" value="1"/>
</dbReference>
<dbReference type="GO" id="GO:0005507">
    <property type="term" value="F:copper ion binding"/>
    <property type="evidence" value="ECO:0007669"/>
    <property type="project" value="TreeGrafter"/>
</dbReference>
<evidence type="ECO:0000313" key="3">
    <source>
        <dbReference type="EMBL" id="MBO8458062.1"/>
    </source>
</evidence>
<comment type="caution">
    <text evidence="3">The sequence shown here is derived from an EMBL/GenBank/DDBJ whole genome shotgun (WGS) entry which is preliminary data.</text>
</comment>
<keyword evidence="1" id="KW-0227">DNA damage</keyword>
<dbReference type="GO" id="GO:0050897">
    <property type="term" value="F:cobalt ion binding"/>
    <property type="evidence" value="ECO:0007669"/>
    <property type="project" value="TreeGrafter"/>
</dbReference>